<reference evidence="2" key="1">
    <citation type="submission" date="2020-05" db="EMBL/GenBank/DDBJ databases">
        <authorList>
            <person name="Chiriac C."/>
            <person name="Salcher M."/>
            <person name="Ghai R."/>
            <person name="Kavagutti S V."/>
        </authorList>
    </citation>
    <scope>NUCLEOTIDE SEQUENCE</scope>
</reference>
<dbReference type="InterPro" id="IPR036291">
    <property type="entry name" value="NAD(P)-bd_dom_sf"/>
</dbReference>
<dbReference type="PANTHER" id="PTHR42879">
    <property type="entry name" value="3-OXOACYL-(ACYL-CARRIER-PROTEIN) REDUCTASE"/>
    <property type="match status" value="1"/>
</dbReference>
<dbReference type="EMBL" id="CAEZYW010000045">
    <property type="protein sequence ID" value="CAB4735095.1"/>
    <property type="molecule type" value="Genomic_DNA"/>
</dbReference>
<organism evidence="2">
    <name type="scientific">freshwater metagenome</name>
    <dbReference type="NCBI Taxonomy" id="449393"/>
    <lineage>
        <taxon>unclassified sequences</taxon>
        <taxon>metagenomes</taxon>
        <taxon>ecological metagenomes</taxon>
    </lineage>
</organism>
<name>A0A6J6SKE4_9ZZZZ</name>
<dbReference type="Pfam" id="PF00106">
    <property type="entry name" value="adh_short"/>
    <property type="match status" value="1"/>
</dbReference>
<dbReference type="InterPro" id="IPR050259">
    <property type="entry name" value="SDR"/>
</dbReference>
<evidence type="ECO:0000313" key="2">
    <source>
        <dbReference type="EMBL" id="CAB4735095.1"/>
    </source>
</evidence>
<dbReference type="Gene3D" id="3.40.50.720">
    <property type="entry name" value="NAD(P)-binding Rossmann-like Domain"/>
    <property type="match status" value="1"/>
</dbReference>
<gene>
    <name evidence="2" type="ORF">UFOPK2786_00437</name>
</gene>
<protein>
    <submittedName>
        <fullName evidence="2">Unannotated protein</fullName>
    </submittedName>
</protein>
<dbReference type="PANTHER" id="PTHR42879:SF2">
    <property type="entry name" value="3-OXOACYL-[ACYL-CARRIER-PROTEIN] REDUCTASE FABG"/>
    <property type="match status" value="1"/>
</dbReference>
<dbReference type="FunFam" id="3.40.50.720:FF:000084">
    <property type="entry name" value="Short-chain dehydrogenase reductase"/>
    <property type="match status" value="1"/>
</dbReference>
<dbReference type="GO" id="GO:0032787">
    <property type="term" value="P:monocarboxylic acid metabolic process"/>
    <property type="evidence" value="ECO:0007669"/>
    <property type="project" value="UniProtKB-ARBA"/>
</dbReference>
<evidence type="ECO:0000256" key="1">
    <source>
        <dbReference type="ARBA" id="ARBA00006484"/>
    </source>
</evidence>
<dbReference type="CDD" id="cd05233">
    <property type="entry name" value="SDR_c"/>
    <property type="match status" value="1"/>
</dbReference>
<proteinExistence type="inferred from homology"/>
<sequence length="255" mass="26193">MGRSGPLRVLVTGASRGIGEAIVARLSADGHHLALNSRTAEDLERLATELPGPTLVLPADCTDLGSGDDLVRAVVDAWGGIDVLVLNAGEGVAASITSTDDAPWQRQIDLNLTAPFRFIRAAVPPMKAAGFGRIIVVASSASKRGEPYISAYTAAKHGVLGLVRSAAAELARTGITVNAVCPGYVDTPMTQRSIDAIVEKTGRSRDDATASLAGQQPTGRLVASAEVADTVAFLIADSGQITGQGINIDGGKVQS</sequence>
<dbReference type="InterPro" id="IPR020904">
    <property type="entry name" value="Sc_DH/Rdtase_CS"/>
</dbReference>
<accession>A0A6J6SKE4</accession>
<dbReference type="AlphaFoldDB" id="A0A6J6SKE4"/>
<dbReference type="PRINTS" id="PR00081">
    <property type="entry name" value="GDHRDH"/>
</dbReference>
<dbReference type="InterPro" id="IPR002347">
    <property type="entry name" value="SDR_fam"/>
</dbReference>
<dbReference type="PRINTS" id="PR00080">
    <property type="entry name" value="SDRFAMILY"/>
</dbReference>
<dbReference type="PROSITE" id="PS00061">
    <property type="entry name" value="ADH_SHORT"/>
    <property type="match status" value="1"/>
</dbReference>
<dbReference type="SUPFAM" id="SSF51735">
    <property type="entry name" value="NAD(P)-binding Rossmann-fold domains"/>
    <property type="match status" value="1"/>
</dbReference>
<comment type="similarity">
    <text evidence="1">Belongs to the short-chain dehydrogenases/reductases (SDR) family.</text>
</comment>